<dbReference type="EMBL" id="JBHUPD010000001">
    <property type="protein sequence ID" value="MFD2871950.1"/>
    <property type="molecule type" value="Genomic_DNA"/>
</dbReference>
<comment type="caution">
    <text evidence="1">The sequence shown here is derived from an EMBL/GenBank/DDBJ whole genome shotgun (WGS) entry which is preliminary data.</text>
</comment>
<sequence>MSYIMIETHGGAEYAIIVTNENGENKVFANLQDAEAEADDCQEGMVIEL</sequence>
<keyword evidence="2" id="KW-1185">Reference proteome</keyword>
<name>A0ABW5Y9I4_9SPHI</name>
<evidence type="ECO:0000313" key="2">
    <source>
        <dbReference type="Proteomes" id="UP001597557"/>
    </source>
</evidence>
<gene>
    <name evidence="1" type="ORF">ACFS5N_05690</name>
</gene>
<reference evidence="2" key="1">
    <citation type="journal article" date="2019" name="Int. J. Syst. Evol. Microbiol.">
        <title>The Global Catalogue of Microorganisms (GCM) 10K type strain sequencing project: providing services to taxonomists for standard genome sequencing and annotation.</title>
        <authorList>
            <consortium name="The Broad Institute Genomics Platform"/>
            <consortium name="The Broad Institute Genome Sequencing Center for Infectious Disease"/>
            <person name="Wu L."/>
            <person name="Ma J."/>
        </authorList>
    </citation>
    <scope>NUCLEOTIDE SEQUENCE [LARGE SCALE GENOMIC DNA]</scope>
    <source>
        <strain evidence="2">KCTC 22437</strain>
    </source>
</reference>
<accession>A0ABW5Y9I4</accession>
<protein>
    <submittedName>
        <fullName evidence="1">Uncharacterized protein</fullName>
    </submittedName>
</protein>
<dbReference type="RefSeq" id="WP_377183133.1">
    <property type="nucleotide sequence ID" value="NZ_JBHUPD010000001.1"/>
</dbReference>
<organism evidence="1 2">
    <name type="scientific">Mucilaginibacter ximonensis</name>
    <dbReference type="NCBI Taxonomy" id="538021"/>
    <lineage>
        <taxon>Bacteria</taxon>
        <taxon>Pseudomonadati</taxon>
        <taxon>Bacteroidota</taxon>
        <taxon>Sphingobacteriia</taxon>
        <taxon>Sphingobacteriales</taxon>
        <taxon>Sphingobacteriaceae</taxon>
        <taxon>Mucilaginibacter</taxon>
    </lineage>
</organism>
<evidence type="ECO:0000313" key="1">
    <source>
        <dbReference type="EMBL" id="MFD2871950.1"/>
    </source>
</evidence>
<dbReference type="Proteomes" id="UP001597557">
    <property type="component" value="Unassembled WGS sequence"/>
</dbReference>
<proteinExistence type="predicted"/>